<dbReference type="HOGENOM" id="CLU_1971242_0_0_1"/>
<reference evidence="2 3" key="1">
    <citation type="submission" date="2014-04" db="EMBL/GenBank/DDBJ databases">
        <authorList>
            <consortium name="DOE Joint Genome Institute"/>
            <person name="Kuo A."/>
            <person name="Kohler A."/>
            <person name="Jargeat P."/>
            <person name="Nagy L.G."/>
            <person name="Floudas D."/>
            <person name="Copeland A."/>
            <person name="Barry K.W."/>
            <person name="Cichocki N."/>
            <person name="Veneault-Fourrey C."/>
            <person name="LaButti K."/>
            <person name="Lindquist E.A."/>
            <person name="Lipzen A."/>
            <person name="Lundell T."/>
            <person name="Morin E."/>
            <person name="Murat C."/>
            <person name="Sun H."/>
            <person name="Tunlid A."/>
            <person name="Henrissat B."/>
            <person name="Grigoriev I.V."/>
            <person name="Hibbett D.S."/>
            <person name="Martin F."/>
            <person name="Nordberg H.P."/>
            <person name="Cantor M.N."/>
            <person name="Hua S.X."/>
        </authorList>
    </citation>
    <scope>NUCLEOTIDE SEQUENCE [LARGE SCALE GENOMIC DNA]</scope>
    <source>
        <strain evidence="2 3">Ve08.2h10</strain>
    </source>
</reference>
<organism evidence="2 3">
    <name type="scientific">Paxillus rubicundulus Ve08.2h10</name>
    <dbReference type="NCBI Taxonomy" id="930991"/>
    <lineage>
        <taxon>Eukaryota</taxon>
        <taxon>Fungi</taxon>
        <taxon>Dikarya</taxon>
        <taxon>Basidiomycota</taxon>
        <taxon>Agaricomycotina</taxon>
        <taxon>Agaricomycetes</taxon>
        <taxon>Agaricomycetidae</taxon>
        <taxon>Boletales</taxon>
        <taxon>Paxilineae</taxon>
        <taxon>Paxillaceae</taxon>
        <taxon>Paxillus</taxon>
    </lineage>
</organism>
<evidence type="ECO:0000313" key="2">
    <source>
        <dbReference type="EMBL" id="KIK79746.1"/>
    </source>
</evidence>
<feature type="compositionally biased region" description="Polar residues" evidence="1">
    <location>
        <begin position="61"/>
        <end position="70"/>
    </location>
</feature>
<dbReference type="InParanoid" id="A0A0D0D7P5"/>
<proteinExistence type="predicted"/>
<evidence type="ECO:0000256" key="1">
    <source>
        <dbReference type="SAM" id="MobiDB-lite"/>
    </source>
</evidence>
<name>A0A0D0D7P5_9AGAM</name>
<gene>
    <name evidence="2" type="ORF">PAXRUDRAFT_160450</name>
</gene>
<feature type="region of interest" description="Disordered" evidence="1">
    <location>
        <begin position="1"/>
        <end position="127"/>
    </location>
</feature>
<dbReference type="EMBL" id="KN826197">
    <property type="protein sequence ID" value="KIK79746.1"/>
    <property type="molecule type" value="Genomic_DNA"/>
</dbReference>
<feature type="compositionally biased region" description="Pro residues" evidence="1">
    <location>
        <begin position="100"/>
        <end position="109"/>
    </location>
</feature>
<evidence type="ECO:0000313" key="3">
    <source>
        <dbReference type="Proteomes" id="UP000054538"/>
    </source>
</evidence>
<feature type="compositionally biased region" description="Basic and acidic residues" evidence="1">
    <location>
        <begin position="73"/>
        <end position="89"/>
    </location>
</feature>
<accession>A0A0D0D7P5</accession>
<protein>
    <submittedName>
        <fullName evidence="2">Unplaced genomic scaffold scaffold_1375, whole genome shotgun sequence</fullName>
    </submittedName>
</protein>
<dbReference type="OrthoDB" id="10352720at2759"/>
<dbReference type="Proteomes" id="UP000054538">
    <property type="component" value="Unassembled WGS sequence"/>
</dbReference>
<feature type="compositionally biased region" description="Pro residues" evidence="1">
    <location>
        <begin position="14"/>
        <end position="23"/>
    </location>
</feature>
<sequence>MSSLTPIRTIAGPAAPPLPPKPLIPSQQEPYGMFGNYIEGPCPPFPRPEQTEWQDPPISGQCGQQISSGLYHNHMDNHRAPGYAHEPHPHFNTNPEHCDGPPPYQPPTPDVQGATSGKLQPAAGLQG</sequence>
<dbReference type="AlphaFoldDB" id="A0A0D0D7P5"/>
<reference evidence="3" key="2">
    <citation type="submission" date="2015-01" db="EMBL/GenBank/DDBJ databases">
        <title>Evolutionary Origins and Diversification of the Mycorrhizal Mutualists.</title>
        <authorList>
            <consortium name="DOE Joint Genome Institute"/>
            <consortium name="Mycorrhizal Genomics Consortium"/>
            <person name="Kohler A."/>
            <person name="Kuo A."/>
            <person name="Nagy L.G."/>
            <person name="Floudas D."/>
            <person name="Copeland A."/>
            <person name="Barry K.W."/>
            <person name="Cichocki N."/>
            <person name="Veneault-Fourrey C."/>
            <person name="LaButti K."/>
            <person name="Lindquist E.A."/>
            <person name="Lipzen A."/>
            <person name="Lundell T."/>
            <person name="Morin E."/>
            <person name="Murat C."/>
            <person name="Riley R."/>
            <person name="Ohm R."/>
            <person name="Sun H."/>
            <person name="Tunlid A."/>
            <person name="Henrissat B."/>
            <person name="Grigoriev I.V."/>
            <person name="Hibbett D.S."/>
            <person name="Martin F."/>
        </authorList>
    </citation>
    <scope>NUCLEOTIDE SEQUENCE [LARGE SCALE GENOMIC DNA]</scope>
    <source>
        <strain evidence="3">Ve08.2h10</strain>
    </source>
</reference>
<keyword evidence="3" id="KW-1185">Reference proteome</keyword>